<organism evidence="1 2">
    <name type="scientific">Methylomarinum roseum</name>
    <dbReference type="NCBI Taxonomy" id="3067653"/>
    <lineage>
        <taxon>Bacteria</taxon>
        <taxon>Pseudomonadati</taxon>
        <taxon>Pseudomonadota</taxon>
        <taxon>Gammaproteobacteria</taxon>
        <taxon>Methylococcales</taxon>
        <taxon>Methylococcaceae</taxon>
        <taxon>Methylomarinum</taxon>
    </lineage>
</organism>
<dbReference type="AlphaFoldDB" id="A0AAU7NPY4"/>
<dbReference type="EMBL" id="CP157743">
    <property type="protein sequence ID" value="XBS19023.1"/>
    <property type="molecule type" value="Genomic_DNA"/>
</dbReference>
<gene>
    <name evidence="1" type="ORF">Q9L42_011635</name>
</gene>
<dbReference type="KEGG" id="mech:Q9L42_011635"/>
<dbReference type="RefSeq" id="WP_305908238.1">
    <property type="nucleotide sequence ID" value="NZ_CP157743.1"/>
</dbReference>
<name>A0AAU7NPY4_9GAMM</name>
<sequence length="711" mass="78505">MAIDIYPPVFSLADSCLEVVRTAVLTRLFRGLPRCFIAMGLLVGPPDVSALESVVLNVGNINADDWELRDVSLRLAGIEQNSPRWELQSASMRLPPPLADITGLQISCRQFQWREHYLSCRQGRGKIVSARYASPVFDFSMEVRERRGVINIDHLRLFDGSVALLAEENDASWRVVVNGKDLRLASLKALLKRPELQNIAGRIDLNAELKGRRDNLQQCNVAAQARNLALQALNGKLAAEALTLDVELNAVKKQDVWQWRQQNRLSKGALYVEPLFLDIQPDQPLGLHGNGTWRPGSDIFDVHSATFNHPGVGILEGRGSLARQGGFSVRRADISGRVARLDQAAPIYLTPFLEAGPLAGLELAGQMQAELSLGEEGINALKLDFNDLTAIDGAQRFQLNGAAGQLNWRPWPQQAEPSFVAWRQLKLKAIPVGPGRLDFVTQDRQFELNKQTDVSLLGGTLSIHRFSYAAMENQDADVHFSGALQGLSLAQLSEALDWTPLSGEISGEIPSVTYRNKTLALDGALTMQIFDGVVTIKQLASSGLFTDFAQFYADIDVDNLDLNALTRKFQFGNIEGRLSGYAHNIYLENWRPISFYAWLGTPEDDDSRHRISQKAVENIASLGGGGAANAISKGFMSLFDTFGYDKLGFGCYLHQGVCQMMGVEAADNGYYLIKGGGLPRIDVIGYNPRLDWNVLMQRLRRITASDEVIVE</sequence>
<evidence type="ECO:0000313" key="1">
    <source>
        <dbReference type="EMBL" id="XBS19023.1"/>
    </source>
</evidence>
<reference evidence="1 2" key="1">
    <citation type="journal article" date="2024" name="Microbiology">
        <title>Methylomarinum rosea sp. nov., a novel halophilic methanotrophic bacterium from the hypersaline Lake Elton.</title>
        <authorList>
            <person name="Suleimanov R.Z."/>
            <person name="Oshkin I.Y."/>
            <person name="Danilova O.V."/>
            <person name="Suzina N.E."/>
            <person name="Dedysh S.N."/>
        </authorList>
    </citation>
    <scope>NUCLEOTIDE SEQUENCE [LARGE SCALE GENOMIC DNA]</scope>
    <source>
        <strain evidence="1 2">Ch1-1</strain>
    </source>
</reference>
<evidence type="ECO:0000313" key="2">
    <source>
        <dbReference type="Proteomes" id="UP001225378"/>
    </source>
</evidence>
<dbReference type="Proteomes" id="UP001225378">
    <property type="component" value="Chromosome"/>
</dbReference>
<proteinExistence type="predicted"/>
<protein>
    <submittedName>
        <fullName evidence="1">C4-dicarboxylate ABC transporter</fullName>
    </submittedName>
</protein>
<keyword evidence="2" id="KW-1185">Reference proteome</keyword>
<accession>A0AAU7NPY4</accession>